<keyword evidence="8" id="KW-1185">Reference proteome</keyword>
<dbReference type="Pfam" id="PF00392">
    <property type="entry name" value="GntR"/>
    <property type="match status" value="1"/>
</dbReference>
<keyword evidence="7" id="KW-0808">Transferase</keyword>
<dbReference type="GO" id="GO:0008483">
    <property type="term" value="F:transaminase activity"/>
    <property type="evidence" value="ECO:0007669"/>
    <property type="project" value="UniProtKB-KW"/>
</dbReference>
<evidence type="ECO:0000256" key="2">
    <source>
        <dbReference type="ARBA" id="ARBA00022898"/>
    </source>
</evidence>
<comment type="caution">
    <text evidence="7">The sequence shown here is derived from an EMBL/GenBank/DDBJ whole genome shotgun (WGS) entry which is preliminary data.</text>
</comment>
<keyword evidence="4" id="KW-0238">DNA-binding</keyword>
<evidence type="ECO:0000256" key="5">
    <source>
        <dbReference type="ARBA" id="ARBA00023163"/>
    </source>
</evidence>
<keyword evidence="2" id="KW-0663">Pyridoxal phosphate</keyword>
<evidence type="ECO:0000259" key="6">
    <source>
        <dbReference type="PROSITE" id="PS50949"/>
    </source>
</evidence>
<dbReference type="Pfam" id="PF00155">
    <property type="entry name" value="Aminotran_1_2"/>
    <property type="match status" value="1"/>
</dbReference>
<keyword evidence="5" id="KW-0804">Transcription</keyword>
<dbReference type="PANTHER" id="PTHR46577:SF1">
    <property type="entry name" value="HTH-TYPE TRANSCRIPTIONAL REGULATORY PROTEIN GABR"/>
    <property type="match status" value="1"/>
</dbReference>
<dbReference type="InterPro" id="IPR036388">
    <property type="entry name" value="WH-like_DNA-bd_sf"/>
</dbReference>
<name>A0A4S1CGE6_9BACT</name>
<dbReference type="CDD" id="cd07377">
    <property type="entry name" value="WHTH_GntR"/>
    <property type="match status" value="1"/>
</dbReference>
<dbReference type="PRINTS" id="PR00035">
    <property type="entry name" value="HTHGNTR"/>
</dbReference>
<dbReference type="PROSITE" id="PS50949">
    <property type="entry name" value="HTH_GNTR"/>
    <property type="match status" value="1"/>
</dbReference>
<dbReference type="InterPro" id="IPR004839">
    <property type="entry name" value="Aminotransferase_I/II_large"/>
</dbReference>
<dbReference type="AlphaFoldDB" id="A0A4S1CGE6"/>
<dbReference type="GO" id="GO:0030170">
    <property type="term" value="F:pyridoxal phosphate binding"/>
    <property type="evidence" value="ECO:0007669"/>
    <property type="project" value="InterPro"/>
</dbReference>
<feature type="domain" description="HTH gntR-type" evidence="6">
    <location>
        <begin position="10"/>
        <end position="78"/>
    </location>
</feature>
<dbReference type="Gene3D" id="1.10.10.10">
    <property type="entry name" value="Winged helix-like DNA-binding domain superfamily/Winged helix DNA-binding domain"/>
    <property type="match status" value="1"/>
</dbReference>
<dbReference type="InterPro" id="IPR000524">
    <property type="entry name" value="Tscrpt_reg_HTH_GntR"/>
</dbReference>
<dbReference type="CDD" id="cd00609">
    <property type="entry name" value="AAT_like"/>
    <property type="match status" value="1"/>
</dbReference>
<dbReference type="InterPro" id="IPR015421">
    <property type="entry name" value="PyrdxlP-dep_Trfase_major"/>
</dbReference>
<dbReference type="SMART" id="SM00345">
    <property type="entry name" value="HTH_GNTR"/>
    <property type="match status" value="1"/>
</dbReference>
<organism evidence="7 8">
    <name type="scientific">Geomonas terrae</name>
    <dbReference type="NCBI Taxonomy" id="2562681"/>
    <lineage>
        <taxon>Bacteria</taxon>
        <taxon>Pseudomonadati</taxon>
        <taxon>Thermodesulfobacteriota</taxon>
        <taxon>Desulfuromonadia</taxon>
        <taxon>Geobacterales</taxon>
        <taxon>Geobacteraceae</taxon>
        <taxon>Geomonas</taxon>
    </lineage>
</organism>
<keyword evidence="3" id="KW-0805">Transcription regulation</keyword>
<dbReference type="SUPFAM" id="SSF46785">
    <property type="entry name" value="Winged helix' DNA-binding domain"/>
    <property type="match status" value="1"/>
</dbReference>
<evidence type="ECO:0000313" key="7">
    <source>
        <dbReference type="EMBL" id="TGU72645.1"/>
    </source>
</evidence>
<dbReference type="InterPro" id="IPR015424">
    <property type="entry name" value="PyrdxlP-dep_Trfase"/>
</dbReference>
<dbReference type="EMBL" id="SRSC01000002">
    <property type="protein sequence ID" value="TGU72645.1"/>
    <property type="molecule type" value="Genomic_DNA"/>
</dbReference>
<gene>
    <name evidence="7" type="ORF">E4633_10120</name>
</gene>
<accession>A0A4S1CGE6</accession>
<dbReference type="SUPFAM" id="SSF53383">
    <property type="entry name" value="PLP-dependent transferases"/>
    <property type="match status" value="1"/>
</dbReference>
<evidence type="ECO:0000256" key="4">
    <source>
        <dbReference type="ARBA" id="ARBA00023125"/>
    </source>
</evidence>
<dbReference type="InterPro" id="IPR036390">
    <property type="entry name" value="WH_DNA-bd_sf"/>
</dbReference>
<evidence type="ECO:0000313" key="8">
    <source>
        <dbReference type="Proteomes" id="UP000306416"/>
    </source>
</evidence>
<dbReference type="GO" id="GO:0003700">
    <property type="term" value="F:DNA-binding transcription factor activity"/>
    <property type="evidence" value="ECO:0007669"/>
    <property type="project" value="InterPro"/>
</dbReference>
<dbReference type="Proteomes" id="UP000306416">
    <property type="component" value="Unassembled WGS sequence"/>
</dbReference>
<dbReference type="PANTHER" id="PTHR46577">
    <property type="entry name" value="HTH-TYPE TRANSCRIPTIONAL REGULATORY PROTEIN GABR"/>
    <property type="match status" value="1"/>
</dbReference>
<evidence type="ECO:0000256" key="1">
    <source>
        <dbReference type="ARBA" id="ARBA00005384"/>
    </source>
</evidence>
<reference evidence="7 8" key="1">
    <citation type="submission" date="2019-04" db="EMBL/GenBank/DDBJ databases">
        <title>Geobacter oryzae sp. nov., ferric-reducing bacteria isolated from paddy soil.</title>
        <authorList>
            <person name="Xu Z."/>
            <person name="Masuda Y."/>
            <person name="Itoh H."/>
            <person name="Senoo K."/>
        </authorList>
    </citation>
    <scope>NUCLEOTIDE SEQUENCE [LARGE SCALE GENOMIC DNA]</scope>
    <source>
        <strain evidence="7 8">Red111</strain>
    </source>
</reference>
<protein>
    <submittedName>
        <fullName evidence="7">PLP-dependent aminotransferase family protein</fullName>
    </submittedName>
</protein>
<comment type="similarity">
    <text evidence="1">In the C-terminal section; belongs to the class-I pyridoxal-phosphate-dependent aminotransferase family.</text>
</comment>
<dbReference type="GO" id="GO:0003677">
    <property type="term" value="F:DNA binding"/>
    <property type="evidence" value="ECO:0007669"/>
    <property type="project" value="UniProtKB-KW"/>
</dbReference>
<proteinExistence type="inferred from homology"/>
<keyword evidence="7" id="KW-0032">Aminotransferase</keyword>
<dbReference type="RefSeq" id="WP_135870120.1">
    <property type="nucleotide sequence ID" value="NZ_SRSC01000002.1"/>
</dbReference>
<evidence type="ECO:0000256" key="3">
    <source>
        <dbReference type="ARBA" id="ARBA00023015"/>
    </source>
</evidence>
<dbReference type="InterPro" id="IPR051446">
    <property type="entry name" value="HTH_trans_reg/aminotransferase"/>
</dbReference>
<sequence>MFILSDSTPLPFYKQLYNQIREKILAGSLAPDQKLPSVRDLAAELSTSRNTVDAAYQELYSEGFIYSRERSGYFVSPLERGFASALPYPSPRRSHPGKPDQLRYDFHPARLAPGTFPVAQWRNCYLEALRDCADSLTTYTEPQGDLELRTNLREYLERSRGVICDEGQIIITSGLQHGLELLCRMMQDRRPSVALEEPGYHLPRAVFANNGYHLHKVATHPSGIDIDHLRSSGSGIVYVTPSHQLPLGHVMPVANRLKLIEWAQTGDNLILEDDYDSELRYHGKPISSLQGLRPDGNIVYLGTFSKVLSPTLRLSYMVLPRPLLPAYRAHFGNYFSTVPLLEQRCMAKFMEQGYWERHVRRMRTLYQQKHDLLLAAIGREFGADGVVLGADAGLHVVLRLVSENPGEAEILHRAKGSGMRLVPFSQMCAGDPPADTHLLLGFGGLLPERIDEGVALLRTLCKGR</sequence>
<dbReference type="Gene3D" id="3.40.640.10">
    <property type="entry name" value="Type I PLP-dependent aspartate aminotransferase-like (Major domain)"/>
    <property type="match status" value="1"/>
</dbReference>